<keyword evidence="3" id="KW-0812">Transmembrane</keyword>
<dbReference type="VEuPathDB" id="VectorBase:ASIC009848"/>
<name>A0A084VW25_ANOSI</name>
<dbReference type="EMBL" id="KE525167">
    <property type="protein sequence ID" value="KFB42169.1"/>
    <property type="molecule type" value="Genomic_DNA"/>
</dbReference>
<reference evidence="4 6" key="1">
    <citation type="journal article" date="2014" name="BMC Genomics">
        <title>Genome sequence of Anopheles sinensis provides insight into genetics basis of mosquito competence for malaria parasites.</title>
        <authorList>
            <person name="Zhou D."/>
            <person name="Zhang D."/>
            <person name="Ding G."/>
            <person name="Shi L."/>
            <person name="Hou Q."/>
            <person name="Ye Y."/>
            <person name="Xu Y."/>
            <person name="Zhou H."/>
            <person name="Xiong C."/>
            <person name="Li S."/>
            <person name="Yu J."/>
            <person name="Hong S."/>
            <person name="Yu X."/>
            <person name="Zou P."/>
            <person name="Chen C."/>
            <person name="Chang X."/>
            <person name="Wang W."/>
            <person name="Lv Y."/>
            <person name="Sun Y."/>
            <person name="Ma L."/>
            <person name="Shen B."/>
            <person name="Zhu C."/>
        </authorList>
    </citation>
    <scope>NUCLEOTIDE SEQUENCE [LARGE SCALE GENOMIC DNA]</scope>
</reference>
<keyword evidence="1" id="KW-0433">Leucine-rich repeat</keyword>
<keyword evidence="2" id="KW-0677">Repeat</keyword>
<dbReference type="AlphaFoldDB" id="A0A084VW25"/>
<dbReference type="InterPro" id="IPR001611">
    <property type="entry name" value="Leu-rich_rpt"/>
</dbReference>
<dbReference type="STRING" id="74873.A0A084VW25"/>
<evidence type="ECO:0000313" key="5">
    <source>
        <dbReference type="EnsemblMetazoa" id="ASIC009848-PA"/>
    </source>
</evidence>
<proteinExistence type="predicted"/>
<dbReference type="PANTHER" id="PTHR24366">
    <property type="entry name" value="IG(IMMUNOGLOBULIN) AND LRR(LEUCINE RICH REPEAT) DOMAINS"/>
    <property type="match status" value="1"/>
</dbReference>
<organism evidence="4">
    <name type="scientific">Anopheles sinensis</name>
    <name type="common">Mosquito</name>
    <dbReference type="NCBI Taxonomy" id="74873"/>
    <lineage>
        <taxon>Eukaryota</taxon>
        <taxon>Metazoa</taxon>
        <taxon>Ecdysozoa</taxon>
        <taxon>Arthropoda</taxon>
        <taxon>Hexapoda</taxon>
        <taxon>Insecta</taxon>
        <taxon>Pterygota</taxon>
        <taxon>Neoptera</taxon>
        <taxon>Endopterygota</taxon>
        <taxon>Diptera</taxon>
        <taxon>Nematocera</taxon>
        <taxon>Culicoidea</taxon>
        <taxon>Culicidae</taxon>
        <taxon>Anophelinae</taxon>
        <taxon>Anopheles</taxon>
    </lineage>
</organism>
<dbReference type="Pfam" id="PF13855">
    <property type="entry name" value="LRR_8"/>
    <property type="match status" value="1"/>
</dbReference>
<evidence type="ECO:0000256" key="2">
    <source>
        <dbReference type="ARBA" id="ARBA00022737"/>
    </source>
</evidence>
<evidence type="ECO:0000256" key="1">
    <source>
        <dbReference type="ARBA" id="ARBA00022614"/>
    </source>
</evidence>
<dbReference type="OrthoDB" id="676979at2759"/>
<dbReference type="InterPro" id="IPR032675">
    <property type="entry name" value="LRR_dom_sf"/>
</dbReference>
<accession>A0A084VW25</accession>
<evidence type="ECO:0000313" key="6">
    <source>
        <dbReference type="Proteomes" id="UP000030765"/>
    </source>
</evidence>
<dbReference type="Gene3D" id="3.80.10.10">
    <property type="entry name" value="Ribonuclease Inhibitor"/>
    <property type="match status" value="1"/>
</dbReference>
<dbReference type="EMBL" id="ATLV01017408">
    <property type="status" value="NOT_ANNOTATED_CDS"/>
    <property type="molecule type" value="Genomic_DNA"/>
</dbReference>
<feature type="transmembrane region" description="Helical" evidence="3">
    <location>
        <begin position="142"/>
        <end position="164"/>
    </location>
</feature>
<evidence type="ECO:0000313" key="4">
    <source>
        <dbReference type="EMBL" id="KFB42169.1"/>
    </source>
</evidence>
<gene>
    <name evidence="4" type="ORF">ZHAS_00009848</name>
</gene>
<protein>
    <submittedName>
        <fullName evidence="4">AGAP013186-PA-like protein</fullName>
    </submittedName>
</protein>
<dbReference type="VEuPathDB" id="VectorBase:ASIS019178"/>
<dbReference type="EnsemblMetazoa" id="ASIC009848-RA">
    <property type="protein sequence ID" value="ASIC009848-PA"/>
    <property type="gene ID" value="ASIC009848"/>
</dbReference>
<dbReference type="SUPFAM" id="SSF52075">
    <property type="entry name" value="Outer arm dynein light chain 1"/>
    <property type="match status" value="1"/>
</dbReference>
<keyword evidence="3" id="KW-0472">Membrane</keyword>
<reference evidence="5" key="2">
    <citation type="submission" date="2020-05" db="UniProtKB">
        <authorList>
            <consortium name="EnsemblMetazoa"/>
        </authorList>
    </citation>
    <scope>IDENTIFICATION</scope>
</reference>
<evidence type="ECO:0000256" key="3">
    <source>
        <dbReference type="SAM" id="Phobius"/>
    </source>
</evidence>
<keyword evidence="3" id="KW-1133">Transmembrane helix</keyword>
<dbReference type="Proteomes" id="UP000030765">
    <property type="component" value="Unassembled WGS sequence"/>
</dbReference>
<keyword evidence="6" id="KW-1185">Reference proteome</keyword>
<sequence length="169" mass="19618">MQNLSMLYLGVNSIQKLDFKGFPKALTELWLFDNRLTDLNLDDVFLPALAVLDLRRNFLKTIDLKAVFVDLPGLKFLPIARNQFKEDEVNRIITELNQHNVSHYYGLLKADCSAPEEFEVSNICLRVATEPYQEIGKSIWKALVLLVFGVILVGMFVGSLRWIWYQFRY</sequence>